<keyword evidence="11 13" id="KW-0234">DNA repair</keyword>
<accession>A0A8B8E5M6</accession>
<dbReference type="InterPro" id="IPR010996">
    <property type="entry name" value="HHH_MUS81"/>
</dbReference>
<dbReference type="InterPro" id="IPR033309">
    <property type="entry name" value="Mus81"/>
</dbReference>
<comment type="subunit">
    <text evidence="13">Interacts with EME1.</text>
</comment>
<evidence type="ECO:0000313" key="17">
    <source>
        <dbReference type="RefSeq" id="XP_022335009.1"/>
    </source>
</evidence>
<dbReference type="GO" id="GO:0000712">
    <property type="term" value="P:resolution of meiotic recombination intermediates"/>
    <property type="evidence" value="ECO:0007669"/>
    <property type="project" value="TreeGrafter"/>
</dbReference>
<dbReference type="InterPro" id="IPR042530">
    <property type="entry name" value="EME1/EME2_C"/>
</dbReference>
<dbReference type="PANTHER" id="PTHR13451">
    <property type="entry name" value="CLASS II CROSSOVER JUNCTION ENDONUCLEASE MUS81"/>
    <property type="match status" value="1"/>
</dbReference>
<keyword evidence="5 13" id="KW-0479">Metal-binding</keyword>
<dbReference type="CDD" id="cd21036">
    <property type="entry name" value="WH_MUS81"/>
    <property type="match status" value="1"/>
</dbReference>
<dbReference type="GO" id="GO:0031297">
    <property type="term" value="P:replication fork processing"/>
    <property type="evidence" value="ECO:0007669"/>
    <property type="project" value="UniProtKB-ARBA"/>
</dbReference>
<reference evidence="17" key="1">
    <citation type="submission" date="2025-08" db="UniProtKB">
        <authorList>
            <consortium name="RefSeq"/>
        </authorList>
    </citation>
    <scope>IDENTIFICATION</scope>
    <source>
        <tissue evidence="17">Whole sample</tissue>
    </source>
</reference>
<evidence type="ECO:0000256" key="12">
    <source>
        <dbReference type="ARBA" id="ARBA00023242"/>
    </source>
</evidence>
<dbReference type="InterPro" id="IPR006166">
    <property type="entry name" value="ERCC4_domain"/>
</dbReference>
<evidence type="ECO:0000256" key="7">
    <source>
        <dbReference type="ARBA" id="ARBA00022763"/>
    </source>
</evidence>
<evidence type="ECO:0000256" key="5">
    <source>
        <dbReference type="ARBA" id="ARBA00022723"/>
    </source>
</evidence>
<keyword evidence="6 13" id="KW-0255">Endonuclease</keyword>
<evidence type="ECO:0000256" key="1">
    <source>
        <dbReference type="ARBA" id="ARBA00001946"/>
    </source>
</evidence>
<dbReference type="InterPro" id="IPR027421">
    <property type="entry name" value="DNA_pol_lamdba_lyase_dom_sf"/>
</dbReference>
<evidence type="ECO:0000256" key="4">
    <source>
        <dbReference type="ARBA" id="ARBA00022722"/>
    </source>
</evidence>
<feature type="compositionally biased region" description="Low complexity" evidence="14">
    <location>
        <begin position="429"/>
        <end position="449"/>
    </location>
</feature>
<dbReference type="GO" id="GO:0031573">
    <property type="term" value="P:mitotic intra-S DNA damage checkpoint signaling"/>
    <property type="evidence" value="ECO:0007669"/>
    <property type="project" value="TreeGrafter"/>
</dbReference>
<protein>
    <recommendedName>
        <fullName evidence="13">Crossover junction endonuclease MUS81</fullName>
        <ecNumber evidence="13">3.1.22.-</ecNumber>
    </recommendedName>
</protein>
<comment type="similarity">
    <text evidence="3 13">Belongs to the XPF family.</text>
</comment>
<dbReference type="EC" id="3.1.22.-" evidence="13"/>
<keyword evidence="4 13" id="KW-0540">Nuclease</keyword>
<dbReference type="GO" id="GO:0008821">
    <property type="term" value="F:crossover junction DNA endonuclease activity"/>
    <property type="evidence" value="ECO:0007669"/>
    <property type="project" value="UniProtKB-UniRule"/>
</dbReference>
<evidence type="ECO:0000256" key="3">
    <source>
        <dbReference type="ARBA" id="ARBA00010015"/>
    </source>
</evidence>
<proteinExistence type="inferred from homology"/>
<dbReference type="Gene3D" id="1.10.150.670">
    <property type="entry name" value="Crossover junction endonuclease EME1, DNA-binding domain"/>
    <property type="match status" value="1"/>
</dbReference>
<dbReference type="Pfam" id="PF14716">
    <property type="entry name" value="HHH_8"/>
    <property type="match status" value="1"/>
</dbReference>
<feature type="compositionally biased region" description="Pro residues" evidence="14">
    <location>
        <begin position="419"/>
        <end position="428"/>
    </location>
</feature>
<evidence type="ECO:0000256" key="13">
    <source>
        <dbReference type="RuleBase" id="RU369042"/>
    </source>
</evidence>
<evidence type="ECO:0000256" key="14">
    <source>
        <dbReference type="SAM" id="MobiDB-lite"/>
    </source>
</evidence>
<dbReference type="SUPFAM" id="SSF47802">
    <property type="entry name" value="DNA polymerase beta, N-terminal domain-like"/>
    <property type="match status" value="1"/>
</dbReference>
<dbReference type="GO" id="GO:0000727">
    <property type="term" value="P:double-strand break repair via break-induced replication"/>
    <property type="evidence" value="ECO:0007669"/>
    <property type="project" value="UniProtKB-UniRule"/>
</dbReference>
<dbReference type="SUPFAM" id="SSF52980">
    <property type="entry name" value="Restriction endonuclease-like"/>
    <property type="match status" value="1"/>
</dbReference>
<sequence length="753" mass="84180">MEEEGPLYGKRKKKRTRMPNPLFEMWLKEWKQEAADKGIKSQYVYAKALKSLQRYPLLLTSGKDCKILENFGDKLCKMLEDRLQQHIQEHGAIVPPEPEPLPTKRAPAKQKSKANTAGNKGKQAGAPGAAHPQRAAHTLSDSENEGDTAAPPPPRKRQRSGVCSGEREYIPAYRSGAYALLLTLNRDQQSPDGRGFMSKTELCNQAQTLADKSFTVADPGCRYTSWSSMGTLIKKGLVVKESSPAKYRLTDAGALLAHRLETTQGDISSPHRQRAPFGDPQASHQDTGQLLYKYVTNEGEEMNCKDKAAVLIDEDFGVGFLIKVNYQRLICSGKRYRLDTTRPLGEDVFVYLHGEDTDEMVFNSNIPRLPSLDEVSLPETVPAAKPPKAAQKRTKAPKDVMSSAVAEPQLLAFQSSSPRAPPPLPRPPSQESLSNSQSTQGSTESGTSSCVPNYILRPGQFEIILCVDNAEFYGSRQGGGKSLLPDLIKNGVTCDLRKLHVGDLLWVAREKTPQTETGVERQQPVGRELVLDYIVERKRMDDLVHSCTDGRLPDQKFRLKHCGLKKPIFMIEDYGSLQHFSMPEDRIRQTITNLKVIDGFQVKRTKNVKESVAYLTVMTRYLTSYYRNKTLYACSMDDIKNQEWSNDITDDEIRLMEFREFNQGSVKSRNLSVQDMFCKHLSKVSGMSAERALAVTQIYPTLSHLMEAYSSCPNRKAAESLLATVKVNKSLRNLGVNPSRLIHQLYTTSGALT</sequence>
<dbReference type="OrthoDB" id="5963188at2759"/>
<dbReference type="Gene3D" id="1.10.150.110">
    <property type="entry name" value="DNA polymerase beta, N-terminal domain-like"/>
    <property type="match status" value="1"/>
</dbReference>
<organism evidence="16 17">
    <name type="scientific">Crassostrea virginica</name>
    <name type="common">Eastern oyster</name>
    <dbReference type="NCBI Taxonomy" id="6565"/>
    <lineage>
        <taxon>Eukaryota</taxon>
        <taxon>Metazoa</taxon>
        <taxon>Spiralia</taxon>
        <taxon>Lophotrochozoa</taxon>
        <taxon>Mollusca</taxon>
        <taxon>Bivalvia</taxon>
        <taxon>Autobranchia</taxon>
        <taxon>Pteriomorphia</taxon>
        <taxon>Ostreida</taxon>
        <taxon>Ostreoidea</taxon>
        <taxon>Ostreidae</taxon>
        <taxon>Crassostrea</taxon>
    </lineage>
</organism>
<evidence type="ECO:0000256" key="10">
    <source>
        <dbReference type="ARBA" id="ARBA00023172"/>
    </source>
</evidence>
<dbReference type="FunFam" id="1.10.10.10:FF:000307">
    <property type="entry name" value="Crossover junction endonuclease MUS81"/>
    <property type="match status" value="1"/>
</dbReference>
<dbReference type="Pfam" id="PF02732">
    <property type="entry name" value="ERCC4"/>
    <property type="match status" value="1"/>
</dbReference>
<evidence type="ECO:0000256" key="9">
    <source>
        <dbReference type="ARBA" id="ARBA00022842"/>
    </source>
</evidence>
<dbReference type="GO" id="GO:0048257">
    <property type="term" value="F:3'-flap endonuclease activity"/>
    <property type="evidence" value="ECO:0007669"/>
    <property type="project" value="TreeGrafter"/>
</dbReference>
<comment type="cofactor">
    <cofactor evidence="1 13">
        <name>Mg(2+)</name>
        <dbReference type="ChEBI" id="CHEBI:18420"/>
    </cofactor>
</comment>
<dbReference type="Pfam" id="PF21292">
    <property type="entry name" value="EME1-MUS81_C"/>
    <property type="match status" value="1"/>
</dbReference>
<dbReference type="FunFam" id="1.10.150.110:FF:000001">
    <property type="entry name" value="Putative Crossover junction endonuclease MUS81"/>
    <property type="match status" value="1"/>
</dbReference>
<feature type="domain" description="ERCC4" evidence="15">
    <location>
        <begin position="464"/>
        <end position="575"/>
    </location>
</feature>
<keyword evidence="12 13" id="KW-0539">Nucleus</keyword>
<evidence type="ECO:0000313" key="16">
    <source>
        <dbReference type="Proteomes" id="UP000694844"/>
    </source>
</evidence>
<feature type="region of interest" description="Disordered" evidence="14">
    <location>
        <begin position="265"/>
        <end position="284"/>
    </location>
</feature>
<dbReference type="Gene3D" id="1.10.10.10">
    <property type="entry name" value="Winged helix-like DNA-binding domain superfamily/Winged helix DNA-binding domain"/>
    <property type="match status" value="1"/>
</dbReference>
<evidence type="ECO:0000256" key="2">
    <source>
        <dbReference type="ARBA" id="ARBA00004123"/>
    </source>
</evidence>
<keyword evidence="9 13" id="KW-0460">Magnesium</keyword>
<keyword evidence="7 13" id="KW-0227">DNA damage</keyword>
<dbReference type="CDD" id="cd20074">
    <property type="entry name" value="XPF_nuclease_Mus81"/>
    <property type="match status" value="1"/>
</dbReference>
<comment type="subcellular location">
    <subcellularLocation>
        <location evidence="2 13">Nucleus</location>
    </subcellularLocation>
</comment>
<dbReference type="Gene3D" id="3.40.50.10130">
    <property type="match status" value="1"/>
</dbReference>
<evidence type="ECO:0000256" key="8">
    <source>
        <dbReference type="ARBA" id="ARBA00022801"/>
    </source>
</evidence>
<dbReference type="InterPro" id="IPR047416">
    <property type="entry name" value="XPF_nuclease_Mus81"/>
</dbReference>
<evidence type="ECO:0000256" key="6">
    <source>
        <dbReference type="ARBA" id="ARBA00022759"/>
    </source>
</evidence>
<comment type="function">
    <text evidence="13">Interacts with EME1 to form a DNA structure-specific endonuclease with substrate preference for branched DNA structures with a 5'-end at the branch nick. Typical substrates include 3'-flap structures, D-loops, replication forks and nicked Holliday junctions. May be required in mitosis for the processing of stalled or collapsed replication fork intermediates. May be required in meiosis for the repair of meiosis-specific double strand breaks subsequent to single-end invasion (SEI).</text>
</comment>
<evidence type="ECO:0000256" key="11">
    <source>
        <dbReference type="ARBA" id="ARBA00023204"/>
    </source>
</evidence>
<dbReference type="SMART" id="SM00891">
    <property type="entry name" value="ERCC4"/>
    <property type="match status" value="1"/>
</dbReference>
<keyword evidence="10 13" id="KW-0233">DNA recombination</keyword>
<dbReference type="GO" id="GO:0046872">
    <property type="term" value="F:metal ion binding"/>
    <property type="evidence" value="ECO:0007669"/>
    <property type="project" value="UniProtKB-UniRule"/>
</dbReference>
<feature type="region of interest" description="Disordered" evidence="14">
    <location>
        <begin position="378"/>
        <end position="401"/>
    </location>
</feature>
<dbReference type="KEGG" id="cvn:111131667"/>
<feature type="region of interest" description="Disordered" evidence="14">
    <location>
        <begin position="414"/>
        <end position="450"/>
    </location>
</feature>
<dbReference type="RefSeq" id="XP_022335009.1">
    <property type="nucleotide sequence ID" value="XM_022479301.1"/>
</dbReference>
<dbReference type="Proteomes" id="UP000694844">
    <property type="component" value="Chromosome 4"/>
</dbReference>
<dbReference type="Pfam" id="PF21136">
    <property type="entry name" value="WHD_MUS81"/>
    <property type="match status" value="1"/>
</dbReference>
<keyword evidence="16" id="KW-1185">Reference proteome</keyword>
<dbReference type="GO" id="GO:0006308">
    <property type="term" value="P:DNA catabolic process"/>
    <property type="evidence" value="ECO:0007669"/>
    <property type="project" value="UniProtKB-UniRule"/>
</dbReference>
<dbReference type="InterPro" id="IPR011335">
    <property type="entry name" value="Restrct_endonuc-II-like"/>
</dbReference>
<name>A0A8B8E5M6_CRAVI</name>
<dbReference type="InterPro" id="IPR047417">
    <property type="entry name" value="WHD_MUS81"/>
</dbReference>
<dbReference type="InterPro" id="IPR036388">
    <property type="entry name" value="WH-like_DNA-bd_sf"/>
</dbReference>
<gene>
    <name evidence="17" type="primary">LOC111131667</name>
</gene>
<dbReference type="GO" id="GO:0005634">
    <property type="term" value="C:nucleus"/>
    <property type="evidence" value="ECO:0007669"/>
    <property type="project" value="UniProtKB-SubCell"/>
</dbReference>
<dbReference type="PANTHER" id="PTHR13451:SF0">
    <property type="entry name" value="CROSSOVER JUNCTION ENDONUCLEASE MUS81"/>
    <property type="match status" value="1"/>
</dbReference>
<dbReference type="GO" id="GO:0003677">
    <property type="term" value="F:DNA binding"/>
    <property type="evidence" value="ECO:0007669"/>
    <property type="project" value="UniProtKB-UniRule"/>
</dbReference>
<evidence type="ECO:0000259" key="15">
    <source>
        <dbReference type="SMART" id="SM00891"/>
    </source>
</evidence>
<dbReference type="AlphaFoldDB" id="A0A8B8E5M6"/>
<dbReference type="GO" id="GO:0048476">
    <property type="term" value="C:Holliday junction resolvase complex"/>
    <property type="evidence" value="ECO:0007669"/>
    <property type="project" value="UniProtKB-UniRule"/>
</dbReference>
<feature type="region of interest" description="Disordered" evidence="14">
    <location>
        <begin position="90"/>
        <end position="164"/>
    </location>
</feature>
<keyword evidence="8 13" id="KW-0378">Hydrolase</keyword>
<dbReference type="GeneID" id="111131667"/>
<dbReference type="FunFam" id="3.40.50.10130:FF:000003">
    <property type="entry name" value="Crossover junction endonuclease MUS81"/>
    <property type="match status" value="1"/>
</dbReference>